<evidence type="ECO:0000313" key="3">
    <source>
        <dbReference type="EMBL" id="RQP25719.1"/>
    </source>
</evidence>
<protein>
    <submittedName>
        <fullName evidence="3">Glycosyltransferase family 2 protein</fullName>
    </submittedName>
</protein>
<dbReference type="Proteomes" id="UP000267464">
    <property type="component" value="Unassembled WGS sequence"/>
</dbReference>
<dbReference type="CDD" id="cd02511">
    <property type="entry name" value="Beta4Glucosyltransferase"/>
    <property type="match status" value="1"/>
</dbReference>
<proteinExistence type="inferred from homology"/>
<dbReference type="PANTHER" id="PTHR43630:SF2">
    <property type="entry name" value="GLYCOSYLTRANSFERASE"/>
    <property type="match status" value="1"/>
</dbReference>
<accession>A0A3N7JY07</accession>
<evidence type="ECO:0000256" key="1">
    <source>
        <dbReference type="ARBA" id="ARBA00038494"/>
    </source>
</evidence>
<evidence type="ECO:0000259" key="2">
    <source>
        <dbReference type="Pfam" id="PF00535"/>
    </source>
</evidence>
<keyword evidence="4" id="KW-1185">Reference proteome</keyword>
<reference evidence="3 4" key="2">
    <citation type="submission" date="2018-12" db="EMBL/GenBank/DDBJ databases">
        <title>Rhizobacter gummiphilus sp. nov., a rubber-degrading bacterium isolated from the soil of a botanical garden in Japan.</title>
        <authorList>
            <person name="Shunsuke S.S."/>
        </authorList>
    </citation>
    <scope>NUCLEOTIDE SEQUENCE [LARGE SCALE GENOMIC DNA]</scope>
    <source>
        <strain evidence="3 4">S-16</strain>
    </source>
</reference>
<dbReference type="EMBL" id="QUSW01000001">
    <property type="protein sequence ID" value="RQP25719.1"/>
    <property type="molecule type" value="Genomic_DNA"/>
</dbReference>
<dbReference type="GO" id="GO:0016740">
    <property type="term" value="F:transferase activity"/>
    <property type="evidence" value="ECO:0007669"/>
    <property type="project" value="UniProtKB-KW"/>
</dbReference>
<feature type="domain" description="Glycosyltransferase 2-like" evidence="2">
    <location>
        <begin position="7"/>
        <end position="92"/>
    </location>
</feature>
<gene>
    <name evidence="3" type="ORF">DZC73_01195</name>
</gene>
<dbReference type="Pfam" id="PF00535">
    <property type="entry name" value="Glycos_transf_2"/>
    <property type="match status" value="1"/>
</dbReference>
<name>A0A3N7JY07_9BURK</name>
<comment type="similarity">
    <text evidence="1">Belongs to the glycosyltransferase 2 family. WaaE/KdtX subfamily.</text>
</comment>
<dbReference type="InterPro" id="IPR029044">
    <property type="entry name" value="Nucleotide-diphossugar_trans"/>
</dbReference>
<organism evidence="3 4">
    <name type="scientific">Piscinibacter terrae</name>
    <dbReference type="NCBI Taxonomy" id="2496871"/>
    <lineage>
        <taxon>Bacteria</taxon>
        <taxon>Pseudomonadati</taxon>
        <taxon>Pseudomonadota</taxon>
        <taxon>Betaproteobacteria</taxon>
        <taxon>Burkholderiales</taxon>
        <taxon>Sphaerotilaceae</taxon>
        <taxon>Piscinibacter</taxon>
    </lineage>
</organism>
<sequence length="267" mass="29489">MPAIQLSVILITRNEERNIAGCLESVAFADEWIVVDSGSTDRTRDIAEQFGAKVVVTTDWPGFGKQKGRALALATGRWVLSIDADERVSEELARSIRAVVDGDTSGHEPHASSQVAGGGTVGFELSRLSSFCGQWMRHGDWYPDRVLRLVRRDRGRFSDDLVHERLIVDGPVGRLKGELLHDSMPTLDNAIEKMNRYTSGRAVDKLRSGKSGGLASALLHGVWAFVRCYFLRRGFLDGRLGFVLAVYVAEGTYYRYLKMGLLAKQGG</sequence>
<reference evidence="3 4" key="1">
    <citation type="submission" date="2018-08" db="EMBL/GenBank/DDBJ databases">
        <authorList>
            <person name="Khan S.A."/>
            <person name="Jeon C.O."/>
            <person name="Chun B.H."/>
            <person name="Jeong S.E."/>
        </authorList>
    </citation>
    <scope>NUCLEOTIDE SEQUENCE [LARGE SCALE GENOMIC DNA]</scope>
    <source>
        <strain evidence="3 4">S-16</strain>
    </source>
</reference>
<comment type="caution">
    <text evidence="3">The sequence shown here is derived from an EMBL/GenBank/DDBJ whole genome shotgun (WGS) entry which is preliminary data.</text>
</comment>
<dbReference type="AlphaFoldDB" id="A0A3N7JY07"/>
<evidence type="ECO:0000313" key="4">
    <source>
        <dbReference type="Proteomes" id="UP000267464"/>
    </source>
</evidence>
<dbReference type="SUPFAM" id="SSF53448">
    <property type="entry name" value="Nucleotide-diphospho-sugar transferases"/>
    <property type="match status" value="1"/>
</dbReference>
<dbReference type="PANTHER" id="PTHR43630">
    <property type="entry name" value="POLY-BETA-1,6-N-ACETYL-D-GLUCOSAMINE SYNTHASE"/>
    <property type="match status" value="1"/>
</dbReference>
<keyword evidence="3" id="KW-0808">Transferase</keyword>
<dbReference type="Gene3D" id="3.90.550.10">
    <property type="entry name" value="Spore Coat Polysaccharide Biosynthesis Protein SpsA, Chain A"/>
    <property type="match status" value="1"/>
</dbReference>
<dbReference type="InterPro" id="IPR001173">
    <property type="entry name" value="Glyco_trans_2-like"/>
</dbReference>